<dbReference type="Proteomes" id="UP000517759">
    <property type="component" value="Unassembled WGS sequence"/>
</dbReference>
<protein>
    <submittedName>
        <fullName evidence="1">Uncharacterized protein</fullName>
    </submittedName>
</protein>
<sequence>MAVTIGDAEKRPDGSVTMKVQSAFEATVVAN</sequence>
<name>A0A7W6ANA2_9HYPH</name>
<accession>A0A7W6ANA2</accession>
<organism evidence="1 2">
    <name type="scientific">Methylobacterium brachythecii</name>
    <dbReference type="NCBI Taxonomy" id="1176177"/>
    <lineage>
        <taxon>Bacteria</taxon>
        <taxon>Pseudomonadati</taxon>
        <taxon>Pseudomonadota</taxon>
        <taxon>Alphaproteobacteria</taxon>
        <taxon>Hyphomicrobiales</taxon>
        <taxon>Methylobacteriaceae</taxon>
        <taxon>Methylobacterium</taxon>
    </lineage>
</organism>
<proteinExistence type="predicted"/>
<reference evidence="1 2" key="1">
    <citation type="submission" date="2020-08" db="EMBL/GenBank/DDBJ databases">
        <title>Genomic Encyclopedia of Type Strains, Phase IV (KMG-IV): sequencing the most valuable type-strain genomes for metagenomic binning, comparative biology and taxonomic classification.</title>
        <authorList>
            <person name="Goeker M."/>
        </authorList>
    </citation>
    <scope>NUCLEOTIDE SEQUENCE [LARGE SCALE GENOMIC DNA]</scope>
    <source>
        <strain evidence="1 2">DSM 24105</strain>
    </source>
</reference>
<evidence type="ECO:0000313" key="2">
    <source>
        <dbReference type="Proteomes" id="UP000517759"/>
    </source>
</evidence>
<dbReference type="AlphaFoldDB" id="A0A7W6ANA2"/>
<evidence type="ECO:0000313" key="1">
    <source>
        <dbReference type="EMBL" id="MBB3904185.1"/>
    </source>
</evidence>
<gene>
    <name evidence="1" type="ORF">GGR33_003704</name>
</gene>
<dbReference type="EMBL" id="JACIDN010000007">
    <property type="protein sequence ID" value="MBB3904185.1"/>
    <property type="molecule type" value="Genomic_DNA"/>
</dbReference>
<comment type="caution">
    <text evidence="1">The sequence shown here is derived from an EMBL/GenBank/DDBJ whole genome shotgun (WGS) entry which is preliminary data.</text>
</comment>